<dbReference type="EMBL" id="JASCZI010273552">
    <property type="protein sequence ID" value="MED6225020.1"/>
    <property type="molecule type" value="Genomic_DNA"/>
</dbReference>
<proteinExistence type="predicted"/>
<comment type="caution">
    <text evidence="1">The sequence shown here is derived from an EMBL/GenBank/DDBJ whole genome shotgun (WGS) entry which is preliminary data.</text>
</comment>
<reference evidence="1 2" key="1">
    <citation type="journal article" date="2023" name="Plants (Basel)">
        <title>Bridging the Gap: Combining Genomics and Transcriptomics Approaches to Understand Stylosanthes scabra, an Orphan Legume from the Brazilian Caatinga.</title>
        <authorList>
            <person name="Ferreira-Neto J.R.C."/>
            <person name="da Silva M.D."/>
            <person name="Binneck E."/>
            <person name="de Melo N.F."/>
            <person name="da Silva R.H."/>
            <person name="de Melo A.L.T.M."/>
            <person name="Pandolfi V."/>
            <person name="Bustamante F.O."/>
            <person name="Brasileiro-Vidal A.C."/>
            <person name="Benko-Iseppon A.M."/>
        </authorList>
    </citation>
    <scope>NUCLEOTIDE SEQUENCE [LARGE SCALE GENOMIC DNA]</scope>
    <source>
        <tissue evidence="1">Leaves</tissue>
    </source>
</reference>
<protein>
    <submittedName>
        <fullName evidence="1">Uncharacterized protein</fullName>
    </submittedName>
</protein>
<accession>A0ABU6ZSQ4</accession>
<dbReference type="Proteomes" id="UP001341840">
    <property type="component" value="Unassembled WGS sequence"/>
</dbReference>
<keyword evidence="2" id="KW-1185">Reference proteome</keyword>
<gene>
    <name evidence="1" type="ORF">PIB30_089716</name>
</gene>
<evidence type="ECO:0000313" key="2">
    <source>
        <dbReference type="Proteomes" id="UP001341840"/>
    </source>
</evidence>
<sequence length="63" mass="6893">MALIIPPLLQDSPTYSWKTLDGTHLRANTPTNTIFLLLFISSSDLMPSTFSPSYTTSVLTSST</sequence>
<organism evidence="1 2">
    <name type="scientific">Stylosanthes scabra</name>
    <dbReference type="NCBI Taxonomy" id="79078"/>
    <lineage>
        <taxon>Eukaryota</taxon>
        <taxon>Viridiplantae</taxon>
        <taxon>Streptophyta</taxon>
        <taxon>Embryophyta</taxon>
        <taxon>Tracheophyta</taxon>
        <taxon>Spermatophyta</taxon>
        <taxon>Magnoliopsida</taxon>
        <taxon>eudicotyledons</taxon>
        <taxon>Gunneridae</taxon>
        <taxon>Pentapetalae</taxon>
        <taxon>rosids</taxon>
        <taxon>fabids</taxon>
        <taxon>Fabales</taxon>
        <taxon>Fabaceae</taxon>
        <taxon>Papilionoideae</taxon>
        <taxon>50 kb inversion clade</taxon>
        <taxon>dalbergioids sensu lato</taxon>
        <taxon>Dalbergieae</taxon>
        <taxon>Pterocarpus clade</taxon>
        <taxon>Stylosanthes</taxon>
    </lineage>
</organism>
<evidence type="ECO:0000313" key="1">
    <source>
        <dbReference type="EMBL" id="MED6225020.1"/>
    </source>
</evidence>
<name>A0ABU6ZSQ4_9FABA</name>